<dbReference type="Proteomes" id="UP001060504">
    <property type="component" value="Unassembled WGS sequence"/>
</dbReference>
<dbReference type="Pfam" id="PF05481">
    <property type="entry name" value="Myco_19_kDa"/>
    <property type="match status" value="1"/>
</dbReference>
<protein>
    <recommendedName>
        <fullName evidence="9">Lipoprotein LpqH</fullName>
    </recommendedName>
</protein>
<comment type="caution">
    <text evidence="7">The sequence shown here is derived from an EMBL/GenBank/DDBJ whole genome shotgun (WGS) entry which is preliminary data.</text>
</comment>
<reference evidence="7 8" key="1">
    <citation type="submission" date="2021-08" db="EMBL/GenBank/DDBJ databases">
        <title>Draft genome sequence of Mycolicibacterium sp. NGTWS1702 strain.</title>
        <authorList>
            <person name="Matsumoto M."/>
            <person name="Tang B.C.C."/>
            <person name="Machida Y."/>
            <person name="Matoyama H."/>
            <person name="Kishihara T."/>
            <person name="Sato S."/>
            <person name="Kondo I."/>
            <person name="Sano M."/>
            <person name="Kato G."/>
        </authorList>
    </citation>
    <scope>NUCLEOTIDE SEQUENCE [LARGE SCALE GENOMIC DNA]</scope>
    <source>
        <strain evidence="7 8">NGTWSNA01</strain>
    </source>
</reference>
<evidence type="ECO:0000256" key="3">
    <source>
        <dbReference type="ARBA" id="ARBA00023136"/>
    </source>
</evidence>
<keyword evidence="3" id="KW-0472">Membrane</keyword>
<accession>A0ABQ4VAD1</accession>
<dbReference type="InterPro" id="IPR008691">
    <property type="entry name" value="LpqH"/>
</dbReference>
<evidence type="ECO:0000256" key="6">
    <source>
        <dbReference type="SAM" id="SignalP"/>
    </source>
</evidence>
<keyword evidence="2 6" id="KW-0732">Signal</keyword>
<gene>
    <name evidence="7" type="ORF">NGTWS1702_21070</name>
</gene>
<feature type="chain" id="PRO_5045866884" description="Lipoprotein LpqH" evidence="6">
    <location>
        <begin position="20"/>
        <end position="148"/>
    </location>
</feature>
<evidence type="ECO:0000256" key="2">
    <source>
        <dbReference type="ARBA" id="ARBA00022729"/>
    </source>
</evidence>
<evidence type="ECO:0008006" key="9">
    <source>
        <dbReference type="Google" id="ProtNLM"/>
    </source>
</evidence>
<sequence>MNKRWVLSVFAAAATLTVAGCSSQPSEFEPPPGVLIAGTAQMTVNGQDAGASDTVQCMTVGPMTMIQTAPDEGEGMFAMLWAEDKQVVRIVRIHDLSGFTGSYNSGLGGEANVSMTGRTFDINGTADGFATADPSFRAPGSFQLKVSC</sequence>
<keyword evidence="1" id="KW-1003">Cell membrane</keyword>
<dbReference type="EMBL" id="BPRH01002210">
    <property type="protein sequence ID" value="GJF16336.1"/>
    <property type="molecule type" value="Genomic_DNA"/>
</dbReference>
<keyword evidence="8" id="KW-1185">Reference proteome</keyword>
<evidence type="ECO:0000256" key="5">
    <source>
        <dbReference type="ARBA" id="ARBA00023288"/>
    </source>
</evidence>
<evidence type="ECO:0000313" key="7">
    <source>
        <dbReference type="EMBL" id="GJF16336.1"/>
    </source>
</evidence>
<name>A0ABQ4VAD1_9MYCO</name>
<evidence type="ECO:0000313" key="8">
    <source>
        <dbReference type="Proteomes" id="UP001060504"/>
    </source>
</evidence>
<proteinExistence type="predicted"/>
<keyword evidence="4" id="KW-0564">Palmitate</keyword>
<feature type="signal peptide" evidence="6">
    <location>
        <begin position="1"/>
        <end position="19"/>
    </location>
</feature>
<organism evidence="7 8">
    <name type="scientific">Mycolicibacterium cyprinidarum</name>
    <dbReference type="NCBI Taxonomy" id="2860311"/>
    <lineage>
        <taxon>Bacteria</taxon>
        <taxon>Bacillati</taxon>
        <taxon>Actinomycetota</taxon>
        <taxon>Actinomycetes</taxon>
        <taxon>Mycobacteriales</taxon>
        <taxon>Mycobacteriaceae</taxon>
        <taxon>Mycolicibacterium</taxon>
    </lineage>
</organism>
<evidence type="ECO:0000256" key="1">
    <source>
        <dbReference type="ARBA" id="ARBA00022475"/>
    </source>
</evidence>
<evidence type="ECO:0000256" key="4">
    <source>
        <dbReference type="ARBA" id="ARBA00023139"/>
    </source>
</evidence>
<keyword evidence="5" id="KW-0449">Lipoprotein</keyword>
<dbReference type="PROSITE" id="PS51257">
    <property type="entry name" value="PROKAR_LIPOPROTEIN"/>
    <property type="match status" value="1"/>
</dbReference>